<protein>
    <submittedName>
        <fullName evidence="1">Uncharacterized protein</fullName>
    </submittedName>
</protein>
<dbReference type="Proteomes" id="UP000032142">
    <property type="component" value="Unassembled WGS sequence"/>
</dbReference>
<evidence type="ECO:0000313" key="1">
    <source>
        <dbReference type="EMBL" id="KHG00852.1"/>
    </source>
</evidence>
<dbReference type="AlphaFoldDB" id="A0A0B0MKH3"/>
<name>A0A0B0MKH3_GOSAR</name>
<comment type="caution">
    <text evidence="1">The sequence shown here is derived from an EMBL/GenBank/DDBJ whole genome shotgun (WGS) entry which is preliminary data.</text>
</comment>
<gene>
    <name evidence="1" type="ORF">F383_23065</name>
</gene>
<proteinExistence type="predicted"/>
<dbReference type="EMBL" id="JRRC01154182">
    <property type="protein sequence ID" value="KHG00852.1"/>
    <property type="molecule type" value="Genomic_DNA"/>
</dbReference>
<sequence>MMFPILFLFHFGQPGYVVLEGCKNGHDENRIHSNCFIFICIS</sequence>
<keyword evidence="2" id="KW-1185">Reference proteome</keyword>
<evidence type="ECO:0000313" key="2">
    <source>
        <dbReference type="Proteomes" id="UP000032142"/>
    </source>
</evidence>
<accession>A0A0B0MKH3</accession>
<organism evidence="1 2">
    <name type="scientific">Gossypium arboreum</name>
    <name type="common">Tree cotton</name>
    <name type="synonym">Gossypium nanking</name>
    <dbReference type="NCBI Taxonomy" id="29729"/>
    <lineage>
        <taxon>Eukaryota</taxon>
        <taxon>Viridiplantae</taxon>
        <taxon>Streptophyta</taxon>
        <taxon>Embryophyta</taxon>
        <taxon>Tracheophyta</taxon>
        <taxon>Spermatophyta</taxon>
        <taxon>Magnoliopsida</taxon>
        <taxon>eudicotyledons</taxon>
        <taxon>Gunneridae</taxon>
        <taxon>Pentapetalae</taxon>
        <taxon>rosids</taxon>
        <taxon>malvids</taxon>
        <taxon>Malvales</taxon>
        <taxon>Malvaceae</taxon>
        <taxon>Malvoideae</taxon>
        <taxon>Gossypium</taxon>
    </lineage>
</organism>
<reference evidence="2" key="1">
    <citation type="submission" date="2014-09" db="EMBL/GenBank/DDBJ databases">
        <authorList>
            <person name="Mudge J."/>
            <person name="Ramaraj T."/>
            <person name="Lindquist I.E."/>
            <person name="Bharti A.K."/>
            <person name="Sundararajan A."/>
            <person name="Cameron C.T."/>
            <person name="Woodward J.E."/>
            <person name="May G.D."/>
            <person name="Brubaker C."/>
            <person name="Broadhvest J."/>
            <person name="Wilkins T.A."/>
        </authorList>
    </citation>
    <scope>NUCLEOTIDE SEQUENCE</scope>
    <source>
        <strain evidence="2">cv. AKA8401</strain>
    </source>
</reference>